<organism evidence="3 4">
    <name type="scientific">Clonorchis sinensis</name>
    <name type="common">Chinese liver fluke</name>
    <dbReference type="NCBI Taxonomy" id="79923"/>
    <lineage>
        <taxon>Eukaryota</taxon>
        <taxon>Metazoa</taxon>
        <taxon>Spiralia</taxon>
        <taxon>Lophotrochozoa</taxon>
        <taxon>Platyhelminthes</taxon>
        <taxon>Trematoda</taxon>
        <taxon>Digenea</taxon>
        <taxon>Opisthorchiida</taxon>
        <taxon>Opisthorchiata</taxon>
        <taxon>Opisthorchiidae</taxon>
        <taxon>Clonorchis</taxon>
    </lineage>
</organism>
<evidence type="ECO:0000256" key="1">
    <source>
        <dbReference type="SAM" id="MobiDB-lite"/>
    </source>
</evidence>
<gene>
    <name evidence="3" type="ORF">CLF_108772</name>
</gene>
<dbReference type="AlphaFoldDB" id="G7YIH7"/>
<dbReference type="EMBL" id="DF143348">
    <property type="protein sequence ID" value="GAA52760.1"/>
    <property type="molecule type" value="Genomic_DNA"/>
</dbReference>
<evidence type="ECO:0000313" key="3">
    <source>
        <dbReference type="EMBL" id="GAA52760.1"/>
    </source>
</evidence>
<evidence type="ECO:0000313" key="4">
    <source>
        <dbReference type="Proteomes" id="UP000008909"/>
    </source>
</evidence>
<name>G7YIH7_CLOSI</name>
<accession>G7YIH7</accession>
<feature type="region of interest" description="Disordered" evidence="1">
    <location>
        <begin position="97"/>
        <end position="165"/>
    </location>
</feature>
<reference evidence="3" key="1">
    <citation type="journal article" date="2011" name="Genome Biol.">
        <title>The draft genome of the carcinogenic human liver fluke Clonorchis sinensis.</title>
        <authorList>
            <person name="Wang X."/>
            <person name="Chen W."/>
            <person name="Huang Y."/>
            <person name="Sun J."/>
            <person name="Men J."/>
            <person name="Liu H."/>
            <person name="Luo F."/>
            <person name="Guo L."/>
            <person name="Lv X."/>
            <person name="Deng C."/>
            <person name="Zhou C."/>
            <person name="Fan Y."/>
            <person name="Li X."/>
            <person name="Huang L."/>
            <person name="Hu Y."/>
            <person name="Liang C."/>
            <person name="Hu X."/>
            <person name="Xu J."/>
            <person name="Yu X."/>
        </authorList>
    </citation>
    <scope>NUCLEOTIDE SEQUENCE [LARGE SCALE GENOMIC DNA]</scope>
    <source>
        <strain evidence="3">Henan</strain>
    </source>
</reference>
<proteinExistence type="predicted"/>
<sequence length="375" mass="42047">MKGTLKGLHNCSVQIVSDENLVDLENAEGIVFEEEKKARVFLDGLTIAILSFAMHSAPTNRISAATSPDWDMEKKNDGHFTLLCGEQLEKKIRHPSGLFQEERPADYAAHKIGVDSEEGEKNEEYGSKKEGEVSEKSEIQESENYPKKKESVNEDEENECGGDYEDGKYDYEEGYRANPFNQYVKENYVAFVRSTSNRSTKPLCVTNGCTSSTAGDLQDQRKVKESEEASKLSVFANKETVREAPAVQYGSVYGGKVTIRQSPPIFLNTTVSCQSICTIVLRLIDGQPKTSWTTTGPSEIRNAIVYKLYIILVTDGMGIGRPVMYAFAESKQFAPMRKLFGLFKGMMGKQYPVRTFFMDKLAVHMRWQESCLAAM</sequence>
<feature type="compositionally biased region" description="Basic and acidic residues" evidence="1">
    <location>
        <begin position="100"/>
        <end position="114"/>
    </location>
</feature>
<keyword evidence="4" id="KW-1185">Reference proteome</keyword>
<feature type="domain" description="ZSWIM1/3 RNaseH-like" evidence="2">
    <location>
        <begin position="302"/>
        <end position="365"/>
    </location>
</feature>
<evidence type="ECO:0000259" key="2">
    <source>
        <dbReference type="Pfam" id="PF21056"/>
    </source>
</evidence>
<dbReference type="Pfam" id="PF21056">
    <property type="entry name" value="ZSWIM1-3_RNaseH-like"/>
    <property type="match status" value="1"/>
</dbReference>
<feature type="compositionally biased region" description="Basic and acidic residues" evidence="1">
    <location>
        <begin position="122"/>
        <end position="152"/>
    </location>
</feature>
<dbReference type="InterPro" id="IPR048324">
    <property type="entry name" value="ZSWIM1-3_RNaseH-like"/>
</dbReference>
<dbReference type="Proteomes" id="UP000008909">
    <property type="component" value="Unassembled WGS sequence"/>
</dbReference>
<protein>
    <recommendedName>
        <fullName evidence="2">ZSWIM1/3 RNaseH-like domain-containing protein</fullName>
    </recommendedName>
</protein>
<feature type="compositionally biased region" description="Acidic residues" evidence="1">
    <location>
        <begin position="153"/>
        <end position="164"/>
    </location>
</feature>
<reference key="2">
    <citation type="submission" date="2011-10" db="EMBL/GenBank/DDBJ databases">
        <title>The genome and transcriptome sequence of Clonorchis sinensis provide insights into the carcinogenic liver fluke.</title>
        <authorList>
            <person name="Wang X."/>
            <person name="Huang Y."/>
            <person name="Chen W."/>
            <person name="Liu H."/>
            <person name="Guo L."/>
            <person name="Chen Y."/>
            <person name="Luo F."/>
            <person name="Zhou W."/>
            <person name="Sun J."/>
            <person name="Mao Q."/>
            <person name="Liang P."/>
            <person name="Zhou C."/>
            <person name="Tian Y."/>
            <person name="Men J."/>
            <person name="Lv X."/>
            <person name="Huang L."/>
            <person name="Zhou J."/>
            <person name="Hu Y."/>
            <person name="Li R."/>
            <person name="Zhang F."/>
            <person name="Lei H."/>
            <person name="Li X."/>
            <person name="Hu X."/>
            <person name="Liang C."/>
            <person name="Xu J."/>
            <person name="Wu Z."/>
            <person name="Yu X."/>
        </authorList>
    </citation>
    <scope>NUCLEOTIDE SEQUENCE</scope>
    <source>
        <strain>Henan</strain>
    </source>
</reference>